<keyword evidence="5" id="KW-1185">Reference proteome</keyword>
<dbReference type="PANTHER" id="PTHR43351:SF2">
    <property type="entry name" value="L(+)-TARTRATE DEHYDRATASE SUBUNIT BETA-RELATED"/>
    <property type="match status" value="1"/>
</dbReference>
<organism evidence="4 5">
    <name type="scientific">Desulfovibrio fairfieldensis</name>
    <dbReference type="NCBI Taxonomy" id="44742"/>
    <lineage>
        <taxon>Bacteria</taxon>
        <taxon>Pseudomonadati</taxon>
        <taxon>Thermodesulfobacteriota</taxon>
        <taxon>Desulfovibrionia</taxon>
        <taxon>Desulfovibrionales</taxon>
        <taxon>Desulfovibrionaceae</taxon>
        <taxon>Desulfovibrio</taxon>
    </lineage>
</organism>
<dbReference type="STRING" id="44742.AXF13_15130"/>
<accession>A0A109W539</accession>
<evidence type="ECO:0000256" key="2">
    <source>
        <dbReference type="ARBA" id="ARBA00023239"/>
    </source>
</evidence>
<dbReference type="EMBL" id="CP014229">
    <property type="protein sequence ID" value="AMD91355.1"/>
    <property type="molecule type" value="Genomic_DNA"/>
</dbReference>
<name>A0A109W539_9BACT</name>
<protein>
    <submittedName>
        <fullName evidence="4">Fumarate hydratase</fullName>
    </submittedName>
</protein>
<evidence type="ECO:0000313" key="4">
    <source>
        <dbReference type="EMBL" id="AMD91355.1"/>
    </source>
</evidence>
<keyword evidence="2" id="KW-0456">Lyase</keyword>
<evidence type="ECO:0000313" key="5">
    <source>
        <dbReference type="Proteomes" id="UP000069241"/>
    </source>
</evidence>
<comment type="similarity">
    <text evidence="1">Belongs to the class-I fumarase family.</text>
</comment>
<dbReference type="Pfam" id="PF05683">
    <property type="entry name" value="Fumerase_C"/>
    <property type="match status" value="1"/>
</dbReference>
<evidence type="ECO:0000259" key="3">
    <source>
        <dbReference type="Pfam" id="PF05683"/>
    </source>
</evidence>
<dbReference type="AlphaFoldDB" id="A0A109W539"/>
<dbReference type="Proteomes" id="UP000069241">
    <property type="component" value="Chromosome"/>
</dbReference>
<evidence type="ECO:0000256" key="1">
    <source>
        <dbReference type="ARBA" id="ARBA00008876"/>
    </source>
</evidence>
<dbReference type="PANTHER" id="PTHR43351">
    <property type="entry name" value="L(+)-TARTRATE DEHYDRATASE SUBUNIT BETA"/>
    <property type="match status" value="1"/>
</dbReference>
<reference evidence="5" key="1">
    <citation type="submission" date="2016-02" db="EMBL/GenBank/DDBJ databases">
        <authorList>
            <person name="Holder M.E."/>
            <person name="Ajami N.J."/>
            <person name="Petrosino J.F."/>
        </authorList>
    </citation>
    <scope>NUCLEOTIDE SEQUENCE [LARGE SCALE GENOMIC DNA]</scope>
    <source>
        <strain evidence="5">CCUG 45958</strain>
    </source>
</reference>
<dbReference type="SUPFAM" id="SSF117457">
    <property type="entry name" value="FumA C-terminal domain-like"/>
    <property type="match status" value="1"/>
</dbReference>
<dbReference type="RefSeq" id="WP_062254477.1">
    <property type="nucleotide sequence ID" value="NZ_CP014229.1"/>
</dbReference>
<dbReference type="KEGG" id="dfi:AXF13_15130"/>
<feature type="domain" description="Fe-S hydro-lyase tartrate dehydratase beta-type catalytic" evidence="3">
    <location>
        <begin position="15"/>
        <end position="179"/>
    </location>
</feature>
<gene>
    <name evidence="4" type="ORF">AXF13_15130</name>
</gene>
<dbReference type="InterPro" id="IPR004647">
    <property type="entry name" value="Fe-S_hydro-lyase_TtdB-typ_cat"/>
</dbReference>
<dbReference type="InterPro" id="IPR036660">
    <property type="entry name" value="Fe-S_hydroAse_TtdB_cat_sf"/>
</dbReference>
<dbReference type="Gene3D" id="3.20.130.10">
    <property type="entry name" value="Fe-S hydro-lyase, tartrate dehydratase beta-type, catalytic domain"/>
    <property type="match status" value="1"/>
</dbReference>
<sequence length="187" mass="19909">MSDDQVKRIRAPFDDATAHSLRAGDRVLISGVILAARDAAHKRLVETLDRGEALPVDLRGAVVYYVGPSPAKPGQAIGAAGPTTSGRMDAYTPRLLDQGLKGMIGKGYRKPEVVEAMKKHGVPYLAAVGGAGALIARSIKKYTVLAYEDLGPEAVAAMEVEDFPAIVVIDSLGDNYYETGQAPYRQL</sequence>
<proteinExistence type="inferred from homology"/>
<dbReference type="NCBIfam" id="NF005310">
    <property type="entry name" value="PRK06842.1"/>
    <property type="match status" value="1"/>
</dbReference>
<dbReference type="GO" id="GO:0016836">
    <property type="term" value="F:hydro-lyase activity"/>
    <property type="evidence" value="ECO:0007669"/>
    <property type="project" value="InterPro"/>
</dbReference>
<dbReference type="NCBIfam" id="TIGR00723">
    <property type="entry name" value="ttdB_fumA_fumB"/>
    <property type="match status" value="1"/>
</dbReference>